<evidence type="ECO:0000256" key="10">
    <source>
        <dbReference type="PIRSR" id="PIRSR610972-1"/>
    </source>
</evidence>
<dbReference type="EMBL" id="CP006816">
    <property type="protein sequence ID" value="AGY83007.1"/>
    <property type="molecule type" value="Genomic_DNA"/>
</dbReference>
<dbReference type="InterPro" id="IPR006439">
    <property type="entry name" value="HAD-SF_hydro_IA"/>
</dbReference>
<evidence type="ECO:0000256" key="2">
    <source>
        <dbReference type="ARBA" id="ARBA00022553"/>
    </source>
</evidence>
<dbReference type="SFLD" id="SFLDF00046">
    <property type="entry name" value="beta-phosphoglucomutase"/>
    <property type="match status" value="1"/>
</dbReference>
<keyword evidence="14" id="KW-0614">Plasmid</keyword>
<feature type="active site" description="Proton donor/acceptor" evidence="10">
    <location>
        <position position="10"/>
    </location>
</feature>
<organism evidence="14 15">
    <name type="scientific">Carnobacterium inhibens subsp. gilichinskyi</name>
    <dbReference type="NCBI Taxonomy" id="1266845"/>
    <lineage>
        <taxon>Bacteria</taxon>
        <taxon>Bacillati</taxon>
        <taxon>Bacillota</taxon>
        <taxon>Bacilli</taxon>
        <taxon>Lactobacillales</taxon>
        <taxon>Carnobacteriaceae</taxon>
        <taxon>Carnobacterium</taxon>
    </lineage>
</organism>
<evidence type="ECO:0000313" key="15">
    <source>
        <dbReference type="Proteomes" id="UP000017469"/>
    </source>
</evidence>
<feature type="binding site" evidence="11">
    <location>
        <position position="24"/>
    </location>
    <ligand>
        <name>substrate</name>
    </ligand>
</feature>
<dbReference type="GO" id="GO:0005975">
    <property type="term" value="P:carbohydrate metabolic process"/>
    <property type="evidence" value="ECO:0007669"/>
    <property type="project" value="InterPro"/>
</dbReference>
<feature type="active site" description="Nucleophile" evidence="10">
    <location>
        <position position="8"/>
    </location>
</feature>
<accession>U5SGJ2</accession>
<gene>
    <name evidence="14" type="ORF">Q783_12015</name>
</gene>
<evidence type="ECO:0000256" key="11">
    <source>
        <dbReference type="PIRSR" id="PIRSR610972-2"/>
    </source>
</evidence>
<dbReference type="Gene3D" id="1.10.150.240">
    <property type="entry name" value="Putative phosphatase, domain 2"/>
    <property type="match status" value="1"/>
</dbReference>
<dbReference type="Pfam" id="PF00702">
    <property type="entry name" value="Hydrolase"/>
    <property type="match status" value="1"/>
</dbReference>
<keyword evidence="4 12" id="KW-0460">Magnesium</keyword>
<dbReference type="InterPro" id="IPR051600">
    <property type="entry name" value="Beta-PGM-like"/>
</dbReference>
<dbReference type="HOGENOM" id="CLU_045011_13_3_9"/>
<dbReference type="InterPro" id="IPR036412">
    <property type="entry name" value="HAD-like_sf"/>
</dbReference>
<comment type="similarity">
    <text evidence="1">Belongs to the HAD-like hydrolase superfamily. CbbY/CbbZ/Gph/YieH family.</text>
</comment>
<feature type="binding site" evidence="11">
    <location>
        <position position="77"/>
    </location>
    <ligand>
        <name>substrate</name>
    </ligand>
</feature>
<feature type="binding site" evidence="11">
    <location>
        <position position="51"/>
    </location>
    <ligand>
        <name>substrate</name>
    </ligand>
</feature>
<comment type="cofactor">
    <cofactor evidence="12">
        <name>Mg(2+)</name>
        <dbReference type="ChEBI" id="CHEBI:18420"/>
    </cofactor>
    <text evidence="12">Binds 2 magnesium ions per subunit.</text>
</comment>
<dbReference type="InterPro" id="IPR023198">
    <property type="entry name" value="PGP-like_dom2"/>
</dbReference>
<dbReference type="InterPro" id="IPR023214">
    <property type="entry name" value="HAD_sf"/>
</dbReference>
<dbReference type="SFLD" id="SFLDS00003">
    <property type="entry name" value="Haloacid_Dehalogenase"/>
    <property type="match status" value="1"/>
</dbReference>
<sequence>MIKGIIFDLDGVITDTAQLHYNAWKKLAEELEIFFDYKFNETLKGVSRMDSLDKILIYGKKQNDYSTAEKEVLAEKKNNHYIQELNKLNSESILPGIKGVLMYLKEQNLLIALASASKNAPIILKKLELYEKFDVIIDPATLKEGKPNPEIYLNAVEVLGLQNSEVIGIEDAVVGVKAVNSANILSVGVGDKMVLKEANVVISTTKELLNCIKRIQREQL</sequence>
<feature type="binding site" evidence="11">
    <location>
        <begin position="115"/>
        <end position="119"/>
    </location>
    <ligand>
        <name>substrate</name>
    </ligand>
</feature>
<dbReference type="NCBIfam" id="TIGR01509">
    <property type="entry name" value="HAD-SF-IA-v3"/>
    <property type="match status" value="1"/>
</dbReference>
<feature type="binding site" evidence="12">
    <location>
        <position position="171"/>
    </location>
    <ligand>
        <name>Mg(2+)</name>
        <dbReference type="ChEBI" id="CHEBI:18420"/>
    </ligand>
</feature>
<keyword evidence="6" id="KW-0119">Carbohydrate metabolism</keyword>
<keyword evidence="5 14" id="KW-0413">Isomerase</keyword>
<dbReference type="SUPFAM" id="SSF56784">
    <property type="entry name" value="HAD-like"/>
    <property type="match status" value="1"/>
</dbReference>
<dbReference type="SFLD" id="SFLDG01135">
    <property type="entry name" value="C1.5.6:_HAD__Beta-PGM__Phospha"/>
    <property type="match status" value="1"/>
</dbReference>
<dbReference type="NCBIfam" id="TIGR01990">
    <property type="entry name" value="bPGM"/>
    <property type="match status" value="1"/>
</dbReference>
<feature type="binding site" evidence="12">
    <location>
        <position position="170"/>
    </location>
    <ligand>
        <name>Mg(2+)</name>
        <dbReference type="ChEBI" id="CHEBI:18420"/>
    </ligand>
</feature>
<evidence type="ECO:0000313" key="14">
    <source>
        <dbReference type="EMBL" id="AGY83007.1"/>
    </source>
</evidence>
<name>U5SGJ2_9LACT</name>
<dbReference type="GO" id="GO:0008801">
    <property type="term" value="F:beta-phosphoglucomutase activity"/>
    <property type="evidence" value="ECO:0007669"/>
    <property type="project" value="UniProtKB-EC"/>
</dbReference>
<protein>
    <recommendedName>
        <fullName evidence="9">Beta-phosphoglucomutase</fullName>
        <ecNumber evidence="8">5.4.2.6</ecNumber>
    </recommendedName>
</protein>
<evidence type="ECO:0000256" key="6">
    <source>
        <dbReference type="ARBA" id="ARBA00023277"/>
    </source>
</evidence>
<reference evidence="14 15" key="1">
    <citation type="journal article" date="2013" name="Genome Announc.">
        <title>Complete Genome Sequence of Carnobacterium gilichinskyi Strain WN1359T (DSM 27470T).</title>
        <authorList>
            <person name="Leonard M.T."/>
            <person name="Panayotova N."/>
            <person name="Farmerie W.G."/>
            <person name="Triplett E.W."/>
            <person name="Nicholson W.L."/>
        </authorList>
    </citation>
    <scope>NUCLEOTIDE SEQUENCE [LARGE SCALE GENOMIC DNA]</scope>
    <source>
        <strain evidence="14 15">WN1359</strain>
        <plasmid evidence="15">Plasmid pWNCR64</plasmid>
    </source>
</reference>
<dbReference type="InterPro" id="IPR010976">
    <property type="entry name" value="B-phosphoglucomutase_hydrolase"/>
</dbReference>
<dbReference type="PRINTS" id="PR00413">
    <property type="entry name" value="HADHALOGNASE"/>
</dbReference>
<dbReference type="SFLD" id="SFLDG01129">
    <property type="entry name" value="C1.5:_HAD__Beta-PGM__Phosphata"/>
    <property type="match status" value="1"/>
</dbReference>
<dbReference type="PANTHER" id="PTHR46193">
    <property type="entry name" value="6-PHOSPHOGLUCONATE PHOSPHATASE"/>
    <property type="match status" value="1"/>
</dbReference>
<dbReference type="GO" id="GO:0000287">
    <property type="term" value="F:magnesium ion binding"/>
    <property type="evidence" value="ECO:0007669"/>
    <property type="project" value="InterPro"/>
</dbReference>
<dbReference type="RefSeq" id="WP_023176467.1">
    <property type="nucleotide sequence ID" value="NC_022603.1"/>
</dbReference>
<feature type="binding site" evidence="12">
    <location>
        <position position="10"/>
    </location>
    <ligand>
        <name>Mg(2+)</name>
        <dbReference type="ChEBI" id="CHEBI:18420"/>
    </ligand>
</feature>
<dbReference type="AlphaFoldDB" id="U5SGJ2"/>
<dbReference type="InterPro" id="IPR010972">
    <property type="entry name" value="Beta-PGM"/>
</dbReference>
<geneLocation type="plasmid" evidence="14 15">
    <name>pWNCR64</name>
</geneLocation>
<dbReference type="PANTHER" id="PTHR46193:SF18">
    <property type="entry name" value="HEXITOL PHOSPHATASE B"/>
    <property type="match status" value="1"/>
</dbReference>
<feature type="binding site" evidence="11">
    <location>
        <begin position="43"/>
        <end position="48"/>
    </location>
    <ligand>
        <name>substrate</name>
    </ligand>
</feature>
<feature type="site" description="Important for catalytic activity and assists the phosphoryl transfer reaction to Asp8 by balancing charge and orienting the reacting groups" evidence="13">
    <location>
        <position position="146"/>
    </location>
</feature>
<evidence type="ECO:0000256" key="7">
    <source>
        <dbReference type="ARBA" id="ARBA00044926"/>
    </source>
</evidence>
<feature type="site" description="Important for catalytic activity and assists the phosphoryl transfer reaction to Asp8 by balancing charge and orienting the reacting groups" evidence="13">
    <location>
        <position position="115"/>
    </location>
</feature>
<feature type="binding site" evidence="11">
    <location>
        <begin position="8"/>
        <end position="10"/>
    </location>
    <ligand>
        <name>substrate</name>
    </ligand>
</feature>
<evidence type="ECO:0000256" key="3">
    <source>
        <dbReference type="ARBA" id="ARBA00022723"/>
    </source>
</evidence>
<evidence type="ECO:0000256" key="12">
    <source>
        <dbReference type="PIRSR" id="PIRSR610972-3"/>
    </source>
</evidence>
<dbReference type="Gene3D" id="3.40.50.1000">
    <property type="entry name" value="HAD superfamily/HAD-like"/>
    <property type="match status" value="1"/>
</dbReference>
<keyword evidence="2" id="KW-0597">Phosphoprotein</keyword>
<proteinExistence type="inferred from homology"/>
<dbReference type="PATRIC" id="fig|1266845.5.peg.2293"/>
<dbReference type="Proteomes" id="UP000017469">
    <property type="component" value="Plasmid pWNCR64"/>
</dbReference>
<dbReference type="CDD" id="cd02598">
    <property type="entry name" value="HAD_BPGM"/>
    <property type="match status" value="1"/>
</dbReference>
<dbReference type="EC" id="5.4.2.6" evidence="8"/>
<dbReference type="KEGG" id="caw:Q783_12015"/>
<feature type="binding site" evidence="12">
    <location>
        <position position="8"/>
    </location>
    <ligand>
        <name>Mg(2+)</name>
        <dbReference type="ChEBI" id="CHEBI:18420"/>
    </ligand>
</feature>
<evidence type="ECO:0000256" key="1">
    <source>
        <dbReference type="ARBA" id="ARBA00006171"/>
    </source>
</evidence>
<evidence type="ECO:0000256" key="13">
    <source>
        <dbReference type="PIRSR" id="PIRSR610972-4"/>
    </source>
</evidence>
<dbReference type="NCBIfam" id="TIGR02009">
    <property type="entry name" value="PGMB-YQAB-SF"/>
    <property type="match status" value="1"/>
</dbReference>
<feature type="binding site" evidence="11">
    <location>
        <position position="146"/>
    </location>
    <ligand>
        <name>substrate</name>
    </ligand>
</feature>
<evidence type="ECO:0000256" key="4">
    <source>
        <dbReference type="ARBA" id="ARBA00022842"/>
    </source>
</evidence>
<comment type="catalytic activity">
    <reaction evidence="7">
        <text>beta-D-glucose 1-phosphate = beta-D-glucose 6-phosphate</text>
        <dbReference type="Rhea" id="RHEA:20113"/>
        <dbReference type="ChEBI" id="CHEBI:57684"/>
        <dbReference type="ChEBI" id="CHEBI:58247"/>
        <dbReference type="EC" id="5.4.2.6"/>
    </reaction>
</comment>
<keyword evidence="3 12" id="KW-0479">Metal-binding</keyword>
<evidence type="ECO:0000256" key="8">
    <source>
        <dbReference type="ARBA" id="ARBA00044968"/>
    </source>
</evidence>
<evidence type="ECO:0000256" key="9">
    <source>
        <dbReference type="ARBA" id="ARBA00044991"/>
    </source>
</evidence>
<evidence type="ECO:0000256" key="5">
    <source>
        <dbReference type="ARBA" id="ARBA00023235"/>
    </source>
</evidence>